<evidence type="ECO:0000256" key="1">
    <source>
        <dbReference type="SAM" id="MobiDB-lite"/>
    </source>
</evidence>
<sequence length="62" mass="6871">MESKSKSPNPIFLTTCFLNSDNWDTTMYTDLTEQREVTLLEPPPSSSLFPGEDGVAEDTDTA</sequence>
<protein>
    <submittedName>
        <fullName evidence="2">Uncharacterized protein</fullName>
    </submittedName>
</protein>
<accession>A0A0A9B7U3</accession>
<reference evidence="2" key="2">
    <citation type="journal article" date="2015" name="Data Brief">
        <title>Shoot transcriptome of the giant reed, Arundo donax.</title>
        <authorList>
            <person name="Barrero R.A."/>
            <person name="Guerrero F.D."/>
            <person name="Moolhuijzen P."/>
            <person name="Goolsby J.A."/>
            <person name="Tidwell J."/>
            <person name="Bellgard S.E."/>
            <person name="Bellgard M.I."/>
        </authorList>
    </citation>
    <scope>NUCLEOTIDE SEQUENCE</scope>
    <source>
        <tissue evidence="2">Shoot tissue taken approximately 20 cm above the soil surface</tissue>
    </source>
</reference>
<dbReference type="EMBL" id="GBRH01239672">
    <property type="protein sequence ID" value="JAD58223.1"/>
    <property type="molecule type" value="Transcribed_RNA"/>
</dbReference>
<proteinExistence type="predicted"/>
<dbReference type="AlphaFoldDB" id="A0A0A9B7U3"/>
<evidence type="ECO:0000313" key="2">
    <source>
        <dbReference type="EMBL" id="JAD58223.1"/>
    </source>
</evidence>
<feature type="region of interest" description="Disordered" evidence="1">
    <location>
        <begin position="40"/>
        <end position="62"/>
    </location>
</feature>
<organism evidence="2">
    <name type="scientific">Arundo donax</name>
    <name type="common">Giant reed</name>
    <name type="synonym">Donax arundinaceus</name>
    <dbReference type="NCBI Taxonomy" id="35708"/>
    <lineage>
        <taxon>Eukaryota</taxon>
        <taxon>Viridiplantae</taxon>
        <taxon>Streptophyta</taxon>
        <taxon>Embryophyta</taxon>
        <taxon>Tracheophyta</taxon>
        <taxon>Spermatophyta</taxon>
        <taxon>Magnoliopsida</taxon>
        <taxon>Liliopsida</taxon>
        <taxon>Poales</taxon>
        <taxon>Poaceae</taxon>
        <taxon>PACMAD clade</taxon>
        <taxon>Arundinoideae</taxon>
        <taxon>Arundineae</taxon>
        <taxon>Arundo</taxon>
    </lineage>
</organism>
<reference evidence="2" key="1">
    <citation type="submission" date="2014-09" db="EMBL/GenBank/DDBJ databases">
        <authorList>
            <person name="Magalhaes I.L.F."/>
            <person name="Oliveira U."/>
            <person name="Santos F.R."/>
            <person name="Vidigal T.H.D.A."/>
            <person name="Brescovit A.D."/>
            <person name="Santos A.J."/>
        </authorList>
    </citation>
    <scope>NUCLEOTIDE SEQUENCE</scope>
    <source>
        <tissue evidence="2">Shoot tissue taken approximately 20 cm above the soil surface</tissue>
    </source>
</reference>
<name>A0A0A9B7U3_ARUDO</name>